<evidence type="ECO:0000256" key="4">
    <source>
        <dbReference type="ARBA" id="ARBA00022692"/>
    </source>
</evidence>
<accession>A0ABR6VPV0</accession>
<dbReference type="InterPro" id="IPR037066">
    <property type="entry name" value="Plug_dom_sf"/>
</dbReference>
<dbReference type="InterPro" id="IPR039426">
    <property type="entry name" value="TonB-dep_rcpt-like"/>
</dbReference>
<dbReference type="PROSITE" id="PS52016">
    <property type="entry name" value="TONB_DEPENDENT_REC_3"/>
    <property type="match status" value="1"/>
</dbReference>
<comment type="subcellular location">
    <subcellularLocation>
        <location evidence="1 8">Cell outer membrane</location>
        <topology evidence="1 8">Multi-pass membrane protein</topology>
    </subcellularLocation>
</comment>
<evidence type="ECO:0000259" key="9">
    <source>
        <dbReference type="Pfam" id="PF07715"/>
    </source>
</evidence>
<evidence type="ECO:0000313" key="10">
    <source>
        <dbReference type="EMBL" id="MBC3538883.1"/>
    </source>
</evidence>
<dbReference type="Gene3D" id="2.170.130.10">
    <property type="entry name" value="TonB-dependent receptor, plug domain"/>
    <property type="match status" value="1"/>
</dbReference>
<dbReference type="NCBIfam" id="TIGR04056">
    <property type="entry name" value="OMP_RagA_SusC"/>
    <property type="match status" value="1"/>
</dbReference>
<dbReference type="Proteomes" id="UP000659698">
    <property type="component" value="Unassembled WGS sequence"/>
</dbReference>
<reference evidence="10 11" key="1">
    <citation type="journal article" date="2019" name="Int. J. Syst. Evol. Microbiol.">
        <title>Rufibacter sediminis sp. nov., isolated from freshwater lake sediment.</title>
        <authorList>
            <person name="Qu J.H."/>
            <person name="Zhang L.J."/>
            <person name="Fu Y.H."/>
            <person name="Li H.F."/>
        </authorList>
    </citation>
    <scope>NUCLEOTIDE SEQUENCE [LARGE SCALE GENOMIC DNA]</scope>
    <source>
        <strain evidence="10 11">H-1</strain>
    </source>
</reference>
<proteinExistence type="inferred from homology"/>
<dbReference type="InterPro" id="IPR012910">
    <property type="entry name" value="Plug_dom"/>
</dbReference>
<evidence type="ECO:0000256" key="7">
    <source>
        <dbReference type="ARBA" id="ARBA00023237"/>
    </source>
</evidence>
<evidence type="ECO:0000256" key="5">
    <source>
        <dbReference type="ARBA" id="ARBA00022729"/>
    </source>
</evidence>
<dbReference type="Gene3D" id="2.40.170.20">
    <property type="entry name" value="TonB-dependent receptor, beta-barrel domain"/>
    <property type="match status" value="1"/>
</dbReference>
<feature type="domain" description="TonB-dependent receptor plug" evidence="9">
    <location>
        <begin position="147"/>
        <end position="275"/>
    </location>
</feature>
<keyword evidence="6 8" id="KW-0472">Membrane</keyword>
<evidence type="ECO:0000256" key="8">
    <source>
        <dbReference type="PROSITE-ProRule" id="PRU01360"/>
    </source>
</evidence>
<dbReference type="PANTHER" id="PTHR30069">
    <property type="entry name" value="TONB-DEPENDENT OUTER MEMBRANE RECEPTOR"/>
    <property type="match status" value="1"/>
</dbReference>
<dbReference type="NCBIfam" id="TIGR04057">
    <property type="entry name" value="SusC_RagA_signa"/>
    <property type="match status" value="1"/>
</dbReference>
<dbReference type="InterPro" id="IPR023997">
    <property type="entry name" value="TonB-dep_OMP_SusC/RagA_CS"/>
</dbReference>
<evidence type="ECO:0000256" key="3">
    <source>
        <dbReference type="ARBA" id="ARBA00022452"/>
    </source>
</evidence>
<dbReference type="EMBL" id="JACOAF010000010">
    <property type="protein sequence ID" value="MBC3538883.1"/>
    <property type="molecule type" value="Genomic_DNA"/>
</dbReference>
<dbReference type="InterPro" id="IPR036942">
    <property type="entry name" value="Beta-barrel_TonB_sf"/>
</dbReference>
<organism evidence="10 11">
    <name type="scientific">Rufibacter sediminis</name>
    <dbReference type="NCBI Taxonomy" id="2762756"/>
    <lineage>
        <taxon>Bacteria</taxon>
        <taxon>Pseudomonadati</taxon>
        <taxon>Bacteroidota</taxon>
        <taxon>Cytophagia</taxon>
        <taxon>Cytophagales</taxon>
        <taxon>Hymenobacteraceae</taxon>
        <taxon>Rufibacter</taxon>
    </lineage>
</organism>
<dbReference type="SUPFAM" id="SSF56935">
    <property type="entry name" value="Porins"/>
    <property type="match status" value="1"/>
</dbReference>
<dbReference type="PANTHER" id="PTHR30069:SF29">
    <property type="entry name" value="HEMOGLOBIN AND HEMOGLOBIN-HAPTOGLOBIN-BINDING PROTEIN 1-RELATED"/>
    <property type="match status" value="1"/>
</dbReference>
<gene>
    <name evidence="10" type="ORF">H7U12_04270</name>
</gene>
<comment type="caution">
    <text evidence="10">The sequence shown here is derived from an EMBL/GenBank/DDBJ whole genome shotgun (WGS) entry which is preliminary data.</text>
</comment>
<dbReference type="InterPro" id="IPR023996">
    <property type="entry name" value="TonB-dep_OMP_SusC/RagA"/>
</dbReference>
<dbReference type="Pfam" id="PF07715">
    <property type="entry name" value="Plug"/>
    <property type="match status" value="1"/>
</dbReference>
<evidence type="ECO:0000256" key="1">
    <source>
        <dbReference type="ARBA" id="ARBA00004571"/>
    </source>
</evidence>
<sequence>MTTFLQPPPQRRNSLSKGILLGSCLLLFGTNVLASSTGPMAYLQQASRQAKVTVRGKVVDQTDGSVMPGVTVFVNNQAVGMSNADGSFQVSVETGSILSFTFIGYQQYKITITKPEENLTIRLATDATQINEVVVTALGITREEKALGYSTTTVQGESLTEAMPNNWTDALTGRVAGLNMVKSGGGPTGSNKIILRGENDLGGSSEALIVVDGVIINGGSGRATGSGSTAYLQGDSPVDFGTNLNDINPEDIESVTVLKGPGATALYGSRGANGAIIITTKDGKPRVKGLGVSFNSNFSLETINRWPDYQYEYGQGDEGVNYYSYNNTLDGNSTRSTSSAWGAKFDGQMFFQYDPATQTTGTERTPWIPYKDSRKDFFQTGKTFTNTVTLDGGTAKTSVRFSLTNVSNDWIIPNTGYDRNTVALSLNQNVSDKLRISSKINYTNKYSDNLPSTGYNNQSIMYWATLQVPNGNVDWYKDYWKPGQEGILQNYPYSSLIDNPYLIAYEMLNKSNRHSITGNIQATYNFTKELSLMVRTALDFGYEQRSQRRPKDTEKFKEGMYREQNIFSQEMNSDFLLRYGRNLGDRFEVSASLGGSKTKNRYVRDESRADRLVFPQVFNLANSRDVLLSYPYRSDVEMNGIYGLTTVGFDDWLFLDLTLRKDWSSTLAARGKDIPEIKPYPSVSVSTVLSEVLPMPTSISLLKLRGSWAEVGSGGMNPYYTAFAYEIASGFPSGLSNPSAIPNENLLPLRTESVEFGLDARFFKSRIGLDVAVYRNNTRDQILRVPIDRSSGANYQILNAGLVRNQGIEIQANGSPLKNKNGLNWNIFATYSANRNSVIELSDSLTTYQLQRGPGGRGSVEATPGGTMGDIYGRGYLRAPDGQIIYENGYPLLTNDIMYLGNTVPKWKGSIGNEFRYKQFRLNILVDGSFGAKAYSLTHSTLAEQGKTKNTLPGRYNGIIGNGVIQNGDGSFRPNDVVAENIWTYYTAHFGRDNIEGNLFSTDFIKLREVRLDYTLPSSVISKFKIEKASIGIYGRNLWIISDWPAFDPEFGTLNNGTIDAGYELGQFPSTMTTGVNLNISF</sequence>
<keyword evidence="7 8" id="KW-0998">Cell outer membrane</keyword>
<keyword evidence="4 8" id="KW-0812">Transmembrane</keyword>
<dbReference type="RefSeq" id="WP_186633447.1">
    <property type="nucleotide sequence ID" value="NZ_JACOAF010000010.1"/>
</dbReference>
<evidence type="ECO:0000256" key="2">
    <source>
        <dbReference type="ARBA" id="ARBA00022448"/>
    </source>
</evidence>
<evidence type="ECO:0000313" key="11">
    <source>
        <dbReference type="Proteomes" id="UP000659698"/>
    </source>
</evidence>
<dbReference type="Pfam" id="PF13715">
    <property type="entry name" value="CarbopepD_reg_2"/>
    <property type="match status" value="1"/>
</dbReference>
<dbReference type="SUPFAM" id="SSF49464">
    <property type="entry name" value="Carboxypeptidase regulatory domain-like"/>
    <property type="match status" value="1"/>
</dbReference>
<keyword evidence="2 8" id="KW-0813">Transport</keyword>
<dbReference type="InterPro" id="IPR008969">
    <property type="entry name" value="CarboxyPept-like_regulatory"/>
</dbReference>
<keyword evidence="3 8" id="KW-1134">Transmembrane beta strand</keyword>
<comment type="similarity">
    <text evidence="8">Belongs to the TonB-dependent receptor family.</text>
</comment>
<keyword evidence="5" id="KW-0732">Signal</keyword>
<keyword evidence="11" id="KW-1185">Reference proteome</keyword>
<evidence type="ECO:0000256" key="6">
    <source>
        <dbReference type="ARBA" id="ARBA00023136"/>
    </source>
</evidence>
<name>A0ABR6VPV0_9BACT</name>
<protein>
    <submittedName>
        <fullName evidence="10">SusC/RagA family TonB-linked outer membrane protein</fullName>
    </submittedName>
</protein>